<feature type="compositionally biased region" description="Basic and acidic residues" evidence="1">
    <location>
        <begin position="66"/>
        <end position="75"/>
    </location>
</feature>
<sequence length="81" mass="9339">MSSLRPQLTSHTRAKPTFQDQLMIFPEPQKTTSRIDPSFLAASCKFIRPNEIANRHQQRKCCNRKHPSEANKEVSDQTISK</sequence>
<organism evidence="2">
    <name type="scientific">Rhizophora mucronata</name>
    <name type="common">Asiatic mangrove</name>
    <dbReference type="NCBI Taxonomy" id="61149"/>
    <lineage>
        <taxon>Eukaryota</taxon>
        <taxon>Viridiplantae</taxon>
        <taxon>Streptophyta</taxon>
        <taxon>Embryophyta</taxon>
        <taxon>Tracheophyta</taxon>
        <taxon>Spermatophyta</taxon>
        <taxon>Magnoliopsida</taxon>
        <taxon>eudicotyledons</taxon>
        <taxon>Gunneridae</taxon>
        <taxon>Pentapetalae</taxon>
        <taxon>rosids</taxon>
        <taxon>fabids</taxon>
        <taxon>Malpighiales</taxon>
        <taxon>Rhizophoraceae</taxon>
        <taxon>Rhizophora</taxon>
    </lineage>
</organism>
<reference evidence="2" key="1">
    <citation type="submission" date="2018-02" db="EMBL/GenBank/DDBJ databases">
        <title>Rhizophora mucronata_Transcriptome.</title>
        <authorList>
            <person name="Meera S.P."/>
            <person name="Sreeshan A."/>
            <person name="Augustine A."/>
        </authorList>
    </citation>
    <scope>NUCLEOTIDE SEQUENCE</scope>
    <source>
        <tissue evidence="2">Leaf</tissue>
    </source>
</reference>
<feature type="region of interest" description="Disordered" evidence="1">
    <location>
        <begin position="55"/>
        <end position="81"/>
    </location>
</feature>
<evidence type="ECO:0000256" key="1">
    <source>
        <dbReference type="SAM" id="MobiDB-lite"/>
    </source>
</evidence>
<feature type="compositionally biased region" description="Basic residues" evidence="1">
    <location>
        <begin position="56"/>
        <end position="65"/>
    </location>
</feature>
<accession>A0A2P2K6K0</accession>
<dbReference type="AlphaFoldDB" id="A0A2P2K6K0"/>
<evidence type="ECO:0000313" key="2">
    <source>
        <dbReference type="EMBL" id="MBX01362.1"/>
    </source>
</evidence>
<proteinExistence type="predicted"/>
<protein>
    <submittedName>
        <fullName evidence="2">Uncharacterized protein</fullName>
    </submittedName>
</protein>
<name>A0A2P2K6K0_RHIMU</name>
<dbReference type="EMBL" id="GGEC01020878">
    <property type="protein sequence ID" value="MBX01362.1"/>
    <property type="molecule type" value="Transcribed_RNA"/>
</dbReference>